<dbReference type="PANTHER" id="PTHR13710">
    <property type="entry name" value="DNA HELICASE RECQ FAMILY MEMBER"/>
    <property type="match status" value="1"/>
</dbReference>
<evidence type="ECO:0000313" key="2">
    <source>
        <dbReference type="EMBL" id="KAF5353124.1"/>
    </source>
</evidence>
<dbReference type="SUPFAM" id="SSF52540">
    <property type="entry name" value="P-loop containing nucleoside triphosphate hydrolases"/>
    <property type="match status" value="1"/>
</dbReference>
<dbReference type="Gene3D" id="3.40.50.300">
    <property type="entry name" value="P-loop containing nucleotide triphosphate hydrolases"/>
    <property type="match status" value="1"/>
</dbReference>
<dbReference type="GO" id="GO:0005634">
    <property type="term" value="C:nucleus"/>
    <property type="evidence" value="ECO:0007669"/>
    <property type="project" value="TreeGrafter"/>
</dbReference>
<evidence type="ECO:0008006" key="4">
    <source>
        <dbReference type="Google" id="ProtNLM"/>
    </source>
</evidence>
<dbReference type="AlphaFoldDB" id="A0A8H5D4S7"/>
<protein>
    <recommendedName>
        <fullName evidence="4">Helicase ATP-binding domain-containing protein</fullName>
    </recommendedName>
</protein>
<dbReference type="GO" id="GO:0005694">
    <property type="term" value="C:chromosome"/>
    <property type="evidence" value="ECO:0007669"/>
    <property type="project" value="TreeGrafter"/>
</dbReference>
<accession>A0A8H5D4S7</accession>
<dbReference type="InterPro" id="IPR027417">
    <property type="entry name" value="P-loop_NTPase"/>
</dbReference>
<gene>
    <name evidence="2" type="ORF">D9758_008808</name>
</gene>
<comment type="similarity">
    <text evidence="1">Belongs to the helicase family. RecQ subfamily.</text>
</comment>
<organism evidence="2 3">
    <name type="scientific">Tetrapyrgos nigripes</name>
    <dbReference type="NCBI Taxonomy" id="182062"/>
    <lineage>
        <taxon>Eukaryota</taxon>
        <taxon>Fungi</taxon>
        <taxon>Dikarya</taxon>
        <taxon>Basidiomycota</taxon>
        <taxon>Agaricomycotina</taxon>
        <taxon>Agaricomycetes</taxon>
        <taxon>Agaricomycetidae</taxon>
        <taxon>Agaricales</taxon>
        <taxon>Marasmiineae</taxon>
        <taxon>Marasmiaceae</taxon>
        <taxon>Tetrapyrgos</taxon>
    </lineage>
</organism>
<sequence>MRSILPVIHDLTPTTMLERYCWQSSEGQALLNDIVQKCVPQWTNGLKDGQIRAITRILDREQVVWVAATGEGQNPELCPSFVTKEKPVGIVVTPMKGLATNINIADDVIKGVDVVQEISNCKYHIIYVDPAHLKKNKWNQIASNPTFYCNIIFACAEEAHLIDEWGNTDFCLDFRYIGVYFHSHLPSNISFFALSATIEPRKPTTIICHHLGFREPSFHLIQGSNEHLNTQFIVEPLSHGIGGKNFPQLLPYLTSGQKTIIHRQMLEAVLDKYNADTLNMLENNQNCQIIIATVAFTNGISMQMLLDSISLGLASSLNIIWQEKGHAGCNPESLAQGIVLVSPTAIKNAEKYIEGM</sequence>
<dbReference type="GO" id="GO:0043138">
    <property type="term" value="F:3'-5' DNA helicase activity"/>
    <property type="evidence" value="ECO:0007669"/>
    <property type="project" value="TreeGrafter"/>
</dbReference>
<proteinExistence type="inferred from homology"/>
<dbReference type="PANTHER" id="PTHR13710:SF120">
    <property type="entry name" value="BIFUNCTIONAL 3'-5' EXONUCLEASE_ATP-DEPENDENT HELICASE WRN"/>
    <property type="match status" value="1"/>
</dbReference>
<dbReference type="Proteomes" id="UP000559256">
    <property type="component" value="Unassembled WGS sequence"/>
</dbReference>
<dbReference type="GO" id="GO:0000724">
    <property type="term" value="P:double-strand break repair via homologous recombination"/>
    <property type="evidence" value="ECO:0007669"/>
    <property type="project" value="TreeGrafter"/>
</dbReference>
<evidence type="ECO:0000256" key="1">
    <source>
        <dbReference type="ARBA" id="ARBA00005446"/>
    </source>
</evidence>
<comment type="caution">
    <text evidence="2">The sequence shown here is derived from an EMBL/GenBank/DDBJ whole genome shotgun (WGS) entry which is preliminary data.</text>
</comment>
<dbReference type="GO" id="GO:0009378">
    <property type="term" value="F:four-way junction helicase activity"/>
    <property type="evidence" value="ECO:0007669"/>
    <property type="project" value="TreeGrafter"/>
</dbReference>
<dbReference type="GO" id="GO:0005737">
    <property type="term" value="C:cytoplasm"/>
    <property type="evidence" value="ECO:0007669"/>
    <property type="project" value="TreeGrafter"/>
</dbReference>
<reference evidence="2 3" key="1">
    <citation type="journal article" date="2020" name="ISME J.">
        <title>Uncovering the hidden diversity of litter-decomposition mechanisms in mushroom-forming fungi.</title>
        <authorList>
            <person name="Floudas D."/>
            <person name="Bentzer J."/>
            <person name="Ahren D."/>
            <person name="Johansson T."/>
            <person name="Persson P."/>
            <person name="Tunlid A."/>
        </authorList>
    </citation>
    <scope>NUCLEOTIDE SEQUENCE [LARGE SCALE GENOMIC DNA]</scope>
    <source>
        <strain evidence="2 3">CBS 291.85</strain>
    </source>
</reference>
<evidence type="ECO:0000313" key="3">
    <source>
        <dbReference type="Proteomes" id="UP000559256"/>
    </source>
</evidence>
<name>A0A8H5D4S7_9AGAR</name>
<dbReference type="EMBL" id="JAACJM010000064">
    <property type="protein sequence ID" value="KAF5353124.1"/>
    <property type="molecule type" value="Genomic_DNA"/>
</dbReference>
<keyword evidence="3" id="KW-1185">Reference proteome</keyword>
<dbReference type="OrthoDB" id="3260945at2759"/>